<feature type="region of interest" description="Disordered" evidence="1">
    <location>
        <begin position="397"/>
        <end position="471"/>
    </location>
</feature>
<organism evidence="2 3">
    <name type="scientific">Leptomonas seymouri</name>
    <dbReference type="NCBI Taxonomy" id="5684"/>
    <lineage>
        <taxon>Eukaryota</taxon>
        <taxon>Discoba</taxon>
        <taxon>Euglenozoa</taxon>
        <taxon>Kinetoplastea</taxon>
        <taxon>Metakinetoplastina</taxon>
        <taxon>Trypanosomatida</taxon>
        <taxon>Trypanosomatidae</taxon>
        <taxon>Leishmaniinae</taxon>
        <taxon>Leptomonas</taxon>
    </lineage>
</organism>
<proteinExistence type="predicted"/>
<feature type="compositionally biased region" description="Polar residues" evidence="1">
    <location>
        <begin position="656"/>
        <end position="674"/>
    </location>
</feature>
<dbReference type="VEuPathDB" id="TriTrypDB:Lsey_0146_0140"/>
<feature type="compositionally biased region" description="Low complexity" evidence="1">
    <location>
        <begin position="698"/>
        <end position="712"/>
    </location>
</feature>
<feature type="region of interest" description="Disordered" evidence="1">
    <location>
        <begin position="59"/>
        <end position="118"/>
    </location>
</feature>
<dbReference type="Proteomes" id="UP000038009">
    <property type="component" value="Unassembled WGS sequence"/>
</dbReference>
<reference evidence="2 3" key="1">
    <citation type="journal article" date="2015" name="PLoS Pathog.">
        <title>Leptomonas seymouri: Adaptations to the Dixenous Life Cycle Analyzed by Genome Sequencing, Transcriptome Profiling and Co-infection with Leishmania donovani.</title>
        <authorList>
            <person name="Kraeva N."/>
            <person name="Butenko A."/>
            <person name="Hlavacova J."/>
            <person name="Kostygov A."/>
            <person name="Myskova J."/>
            <person name="Grybchuk D."/>
            <person name="Lestinova T."/>
            <person name="Votypka J."/>
            <person name="Volf P."/>
            <person name="Opperdoes F."/>
            <person name="Flegontov P."/>
            <person name="Lukes J."/>
            <person name="Yurchenko V."/>
        </authorList>
    </citation>
    <scope>NUCLEOTIDE SEQUENCE [LARGE SCALE GENOMIC DNA]</scope>
    <source>
        <strain evidence="2 3">ATCC 30220</strain>
    </source>
</reference>
<evidence type="ECO:0000256" key="1">
    <source>
        <dbReference type="SAM" id="MobiDB-lite"/>
    </source>
</evidence>
<accession>A0A0N0P5M1</accession>
<feature type="compositionally biased region" description="Basic and acidic residues" evidence="1">
    <location>
        <begin position="307"/>
        <end position="325"/>
    </location>
</feature>
<feature type="region of interest" description="Disordered" evidence="1">
    <location>
        <begin position="510"/>
        <end position="618"/>
    </location>
</feature>
<evidence type="ECO:0000313" key="2">
    <source>
        <dbReference type="EMBL" id="KPI86147.1"/>
    </source>
</evidence>
<feature type="compositionally biased region" description="Polar residues" evidence="1">
    <location>
        <begin position="452"/>
        <end position="461"/>
    </location>
</feature>
<dbReference type="EMBL" id="LJSK01000146">
    <property type="protein sequence ID" value="KPI86147.1"/>
    <property type="molecule type" value="Genomic_DNA"/>
</dbReference>
<keyword evidence="3" id="KW-1185">Reference proteome</keyword>
<feature type="compositionally biased region" description="Polar residues" evidence="1">
    <location>
        <begin position="574"/>
        <end position="593"/>
    </location>
</feature>
<feature type="region of interest" description="Disordered" evidence="1">
    <location>
        <begin position="654"/>
        <end position="674"/>
    </location>
</feature>
<dbReference type="OMA" id="CELAYSL"/>
<feature type="compositionally biased region" description="Low complexity" evidence="1">
    <location>
        <begin position="531"/>
        <end position="542"/>
    </location>
</feature>
<name>A0A0N0P5M1_LEPSE</name>
<feature type="region of interest" description="Disordered" evidence="1">
    <location>
        <begin position="291"/>
        <end position="327"/>
    </location>
</feature>
<protein>
    <submittedName>
        <fullName evidence="2">Uncharacterized protein</fullName>
    </submittedName>
</protein>
<comment type="caution">
    <text evidence="2">The sequence shown here is derived from an EMBL/GenBank/DDBJ whole genome shotgun (WGS) entry which is preliminary data.</text>
</comment>
<gene>
    <name evidence="2" type="ORF">ABL78_4802</name>
</gene>
<sequence>MPAQPNLDFRAHIPTHREITKARLAERRNPMYAWRSNADQTVFDIVTGARCARRQVYNPCPTQRDRGTATSHHYKHANGSQDPETRRLGSRAGARSHSGRQAGEVKGEGAAQTTVWGSVANSTGDRRRWWKQTNFTFSPNHFHSSGGTSIKDTSYNGSPACDVYTPYIHDTILLCTPMQHTGAPGATNVAGDASRRPHRGGAVALAVTWNGAEAQARELQAAEDAKKGEMLSLSSLSPVPYVQLQTTAHAHASVLLRGGDEGRNHARAAAPGTLHNAITSAPYTTVGCTAPPHVAGSLDEEINTPGDTKHKPANEAHTRDSDPTHLSKATWCDVLGPIMASKQRMSAMAEGIYMDLIAGEAQRTGTAYGSAASLRMATVPTCELAYSLRASYMCDSHEGHGRSGRHENGNGGGSGGHPPPRGATYGRGSELIKRSRASPNGTSHSAGEKMLQNHQPSSSHDPSPKPQRPASATIALSNSVAQGSALSGSTPYRRSITEIGVTGLVGASASEERVEEGGAAAPQPGSTREFPVVAVPPAATAAGESARTTQLNPLPPLPAQPSAQHQQPVKATSADHSLTNSPKAASRTMSTDLLPNADSGGILPATIGPTAPPTLSPHALERKMGHETNSCNSTVAQGVTQKVSPLAVVGHRSNRRITSPINTGTGNESQHTYSADSPLAMQTVAGDSLGNTIGRTAQPPQRQGRPPSGPQSTRRERSVLGGSGRRSRWSDRPSRDDDAARQENRRLPAEAKETRVYTVRMRPGLTKASVPTLKWRESPWSGVPVLLPQDWQ</sequence>
<feature type="compositionally biased region" description="Basic and acidic residues" evidence="1">
    <location>
        <begin position="397"/>
        <end position="408"/>
    </location>
</feature>
<dbReference type="AlphaFoldDB" id="A0A0N0P5M1"/>
<feature type="compositionally biased region" description="Basic and acidic residues" evidence="1">
    <location>
        <begin position="728"/>
        <end position="755"/>
    </location>
</feature>
<dbReference type="OrthoDB" id="266829at2759"/>
<feature type="region of interest" description="Disordered" evidence="1">
    <location>
        <begin position="689"/>
        <end position="755"/>
    </location>
</feature>
<evidence type="ECO:0000313" key="3">
    <source>
        <dbReference type="Proteomes" id="UP000038009"/>
    </source>
</evidence>